<keyword evidence="2" id="KW-1185">Reference proteome</keyword>
<name>A0A6A5ZM24_9PLEO</name>
<dbReference type="AlphaFoldDB" id="A0A6A5ZM24"/>
<dbReference type="Proteomes" id="UP000799770">
    <property type="component" value="Unassembled WGS sequence"/>
</dbReference>
<proteinExistence type="predicted"/>
<protein>
    <submittedName>
        <fullName evidence="1">Uncharacterized protein</fullName>
    </submittedName>
</protein>
<dbReference type="EMBL" id="ML977314">
    <property type="protein sequence ID" value="KAF2120325.1"/>
    <property type="molecule type" value="Genomic_DNA"/>
</dbReference>
<sequence>MLIDFLTFVAVNPHAAMAQHFANRKRKKALKPPRLAESLPDSPLNPVTCFNLCRNKEPPHSHLLKCGHFIETLRKDEECGVNCMNYASPRSSKLHSLKALASKSPPSPFLCRPCVAEEVEKEYESWIGELSPYGIISRTPMKNDDSAAYGQFQLEIGFSNVFLGRMTLEEVANLEAERRLSAFGLRDVKVPLSESMADGERRTVEGCVTVETEVVVTEGLGEVIRRLERWKMDREGVGWDGDREFAVATGVLDGLLHG</sequence>
<gene>
    <name evidence="1" type="ORF">BDV96DRAFT_642160</name>
</gene>
<accession>A0A6A5ZM24</accession>
<reference evidence="1" key="1">
    <citation type="journal article" date="2020" name="Stud. Mycol.">
        <title>101 Dothideomycetes genomes: a test case for predicting lifestyles and emergence of pathogens.</title>
        <authorList>
            <person name="Haridas S."/>
            <person name="Albert R."/>
            <person name="Binder M."/>
            <person name="Bloem J."/>
            <person name="Labutti K."/>
            <person name="Salamov A."/>
            <person name="Andreopoulos B."/>
            <person name="Baker S."/>
            <person name="Barry K."/>
            <person name="Bills G."/>
            <person name="Bluhm B."/>
            <person name="Cannon C."/>
            <person name="Castanera R."/>
            <person name="Culley D."/>
            <person name="Daum C."/>
            <person name="Ezra D."/>
            <person name="Gonzalez J."/>
            <person name="Henrissat B."/>
            <person name="Kuo A."/>
            <person name="Liang C."/>
            <person name="Lipzen A."/>
            <person name="Lutzoni F."/>
            <person name="Magnuson J."/>
            <person name="Mondo S."/>
            <person name="Nolan M."/>
            <person name="Ohm R."/>
            <person name="Pangilinan J."/>
            <person name="Park H.-J."/>
            <person name="Ramirez L."/>
            <person name="Alfaro M."/>
            <person name="Sun H."/>
            <person name="Tritt A."/>
            <person name="Yoshinaga Y."/>
            <person name="Zwiers L.-H."/>
            <person name="Turgeon B."/>
            <person name="Goodwin S."/>
            <person name="Spatafora J."/>
            <person name="Crous P."/>
            <person name="Grigoriev I."/>
        </authorList>
    </citation>
    <scope>NUCLEOTIDE SEQUENCE</scope>
    <source>
        <strain evidence="1">CBS 627.86</strain>
    </source>
</reference>
<organism evidence="1 2">
    <name type="scientific">Lophiotrema nucula</name>
    <dbReference type="NCBI Taxonomy" id="690887"/>
    <lineage>
        <taxon>Eukaryota</taxon>
        <taxon>Fungi</taxon>
        <taxon>Dikarya</taxon>
        <taxon>Ascomycota</taxon>
        <taxon>Pezizomycotina</taxon>
        <taxon>Dothideomycetes</taxon>
        <taxon>Pleosporomycetidae</taxon>
        <taxon>Pleosporales</taxon>
        <taxon>Lophiotremataceae</taxon>
        <taxon>Lophiotrema</taxon>
    </lineage>
</organism>
<evidence type="ECO:0000313" key="1">
    <source>
        <dbReference type="EMBL" id="KAF2120325.1"/>
    </source>
</evidence>
<evidence type="ECO:0000313" key="2">
    <source>
        <dbReference type="Proteomes" id="UP000799770"/>
    </source>
</evidence>